<keyword evidence="8 10" id="KW-0503">Monooxygenase</keyword>
<dbReference type="PROSITE" id="PS00086">
    <property type="entry name" value="CYTOCHROME_P450"/>
    <property type="match status" value="1"/>
</dbReference>
<dbReference type="CDD" id="cd11065">
    <property type="entry name" value="CYP64-like"/>
    <property type="match status" value="1"/>
</dbReference>
<dbReference type="InterPro" id="IPR050364">
    <property type="entry name" value="Cytochrome_P450_fung"/>
</dbReference>
<name>A0A8H4VIS5_9AGAR</name>
<evidence type="ECO:0000256" key="8">
    <source>
        <dbReference type="ARBA" id="ARBA00023033"/>
    </source>
</evidence>
<dbReference type="PRINTS" id="PR00385">
    <property type="entry name" value="P450"/>
</dbReference>
<dbReference type="Pfam" id="PF00067">
    <property type="entry name" value="p450"/>
    <property type="match status" value="1"/>
</dbReference>
<dbReference type="Gene3D" id="1.10.630.10">
    <property type="entry name" value="Cytochrome P450"/>
    <property type="match status" value="1"/>
</dbReference>
<comment type="similarity">
    <text evidence="3 10">Belongs to the cytochrome P450 family.</text>
</comment>
<keyword evidence="5 9" id="KW-0479">Metal-binding</keyword>
<keyword evidence="12" id="KW-1185">Reference proteome</keyword>
<comment type="cofactor">
    <cofactor evidence="1 9">
        <name>heme</name>
        <dbReference type="ChEBI" id="CHEBI:30413"/>
    </cofactor>
</comment>
<protein>
    <recommendedName>
        <fullName evidence="13">Cytochrome P450</fullName>
    </recommendedName>
</protein>
<dbReference type="InterPro" id="IPR002401">
    <property type="entry name" value="Cyt_P450_E_grp-I"/>
</dbReference>
<dbReference type="SUPFAM" id="SSF48264">
    <property type="entry name" value="Cytochrome P450"/>
    <property type="match status" value="1"/>
</dbReference>
<evidence type="ECO:0000313" key="11">
    <source>
        <dbReference type="EMBL" id="KAF4609449.1"/>
    </source>
</evidence>
<evidence type="ECO:0000313" key="12">
    <source>
        <dbReference type="Proteomes" id="UP000521872"/>
    </source>
</evidence>
<evidence type="ECO:0000256" key="1">
    <source>
        <dbReference type="ARBA" id="ARBA00001971"/>
    </source>
</evidence>
<evidence type="ECO:0000256" key="5">
    <source>
        <dbReference type="ARBA" id="ARBA00022723"/>
    </source>
</evidence>
<dbReference type="InterPro" id="IPR036396">
    <property type="entry name" value="Cyt_P450_sf"/>
</dbReference>
<evidence type="ECO:0000256" key="9">
    <source>
        <dbReference type="PIRSR" id="PIRSR602401-1"/>
    </source>
</evidence>
<evidence type="ECO:0000256" key="4">
    <source>
        <dbReference type="ARBA" id="ARBA00022617"/>
    </source>
</evidence>
<evidence type="ECO:0008006" key="13">
    <source>
        <dbReference type="Google" id="ProtNLM"/>
    </source>
</evidence>
<keyword evidence="6 10" id="KW-0560">Oxidoreductase</keyword>
<evidence type="ECO:0000256" key="7">
    <source>
        <dbReference type="ARBA" id="ARBA00023004"/>
    </source>
</evidence>
<comment type="pathway">
    <text evidence="2">Secondary metabolite biosynthesis.</text>
</comment>
<dbReference type="GO" id="GO:0005506">
    <property type="term" value="F:iron ion binding"/>
    <property type="evidence" value="ECO:0007669"/>
    <property type="project" value="InterPro"/>
</dbReference>
<sequence length="520" mass="57709">MALATLNQIDVVVIFTAIALLLVIHRKNSRPPYPPGPKGIPLLGNLLDLQGGSEWVKFDKWGKELGSDIIYVRAPGNAMVALNSIEVIDDLLEKRSSKFSSCPRMPMAIEMMGCGWLFAGLPYGRPGRDRRRLFTQYFHPSRVGDYHASQTKFAHSMLPNLLERPEEFMDTLQYAISGVALSIAYGLPIQRENDPYIALAEETVRNIGKAAHPTNFLVNFIPALMYVPDFVPGTGFKQKAREWKARADAFLTEPFIAAIQAIGSGAARPSFVSEVMGDTVMNLEMEPSPEEKAIMDVAATTFAGASDTTLATIKSFIAAMLCFPEAQRKGQEELDRVLQGRLPNFEDEASLPYINAIVKEVIRWAPVTPIAVPHSSDEDDIYRGYFIPKGSIIIPNTWALLHDPNRYGSDVSIFRPERFLKDGKLNPDIVDPATIAFGYGRRACPGRHIALSYLFISVATILTTFDISEELDEKGVPIPQDIKWQTGVISEPAPFKVRIRPQSEDTVKLIRALDMGARLD</sequence>
<dbReference type="GO" id="GO:0020037">
    <property type="term" value="F:heme binding"/>
    <property type="evidence" value="ECO:0007669"/>
    <property type="project" value="InterPro"/>
</dbReference>
<dbReference type="InterPro" id="IPR017972">
    <property type="entry name" value="Cyt_P450_CS"/>
</dbReference>
<dbReference type="AlphaFoldDB" id="A0A8H4VIS5"/>
<dbReference type="PANTHER" id="PTHR46300:SF7">
    <property type="entry name" value="P450, PUTATIVE (EUROFUNG)-RELATED"/>
    <property type="match status" value="1"/>
</dbReference>
<reference evidence="11 12" key="1">
    <citation type="submission" date="2019-12" db="EMBL/GenBank/DDBJ databases">
        <authorList>
            <person name="Floudas D."/>
            <person name="Bentzer J."/>
            <person name="Ahren D."/>
            <person name="Johansson T."/>
            <person name="Persson P."/>
            <person name="Tunlid A."/>
        </authorList>
    </citation>
    <scope>NUCLEOTIDE SEQUENCE [LARGE SCALE GENOMIC DNA]</scope>
    <source>
        <strain evidence="11 12">CBS 102.39</strain>
    </source>
</reference>
<dbReference type="GO" id="GO:0016705">
    <property type="term" value="F:oxidoreductase activity, acting on paired donors, with incorporation or reduction of molecular oxygen"/>
    <property type="evidence" value="ECO:0007669"/>
    <property type="project" value="InterPro"/>
</dbReference>
<proteinExistence type="inferred from homology"/>
<accession>A0A8H4VIS5</accession>
<dbReference type="GO" id="GO:0004497">
    <property type="term" value="F:monooxygenase activity"/>
    <property type="evidence" value="ECO:0007669"/>
    <property type="project" value="UniProtKB-KW"/>
</dbReference>
<organism evidence="11 12">
    <name type="scientific">Agrocybe pediades</name>
    <dbReference type="NCBI Taxonomy" id="84607"/>
    <lineage>
        <taxon>Eukaryota</taxon>
        <taxon>Fungi</taxon>
        <taxon>Dikarya</taxon>
        <taxon>Basidiomycota</taxon>
        <taxon>Agaricomycotina</taxon>
        <taxon>Agaricomycetes</taxon>
        <taxon>Agaricomycetidae</taxon>
        <taxon>Agaricales</taxon>
        <taxon>Agaricineae</taxon>
        <taxon>Strophariaceae</taxon>
        <taxon>Agrocybe</taxon>
    </lineage>
</organism>
<keyword evidence="7 9" id="KW-0408">Iron</keyword>
<dbReference type="PANTHER" id="PTHR46300">
    <property type="entry name" value="P450, PUTATIVE (EUROFUNG)-RELATED-RELATED"/>
    <property type="match status" value="1"/>
</dbReference>
<evidence type="ECO:0000256" key="3">
    <source>
        <dbReference type="ARBA" id="ARBA00010617"/>
    </source>
</evidence>
<evidence type="ECO:0000256" key="10">
    <source>
        <dbReference type="RuleBase" id="RU000461"/>
    </source>
</evidence>
<evidence type="ECO:0000256" key="6">
    <source>
        <dbReference type="ARBA" id="ARBA00023002"/>
    </source>
</evidence>
<dbReference type="EMBL" id="JAACJL010000062">
    <property type="protein sequence ID" value="KAF4609449.1"/>
    <property type="molecule type" value="Genomic_DNA"/>
</dbReference>
<feature type="binding site" description="axial binding residue" evidence="9">
    <location>
        <position position="444"/>
    </location>
    <ligand>
        <name>heme</name>
        <dbReference type="ChEBI" id="CHEBI:30413"/>
    </ligand>
    <ligandPart>
        <name>Fe</name>
        <dbReference type="ChEBI" id="CHEBI:18248"/>
    </ligandPart>
</feature>
<dbReference type="InterPro" id="IPR001128">
    <property type="entry name" value="Cyt_P450"/>
</dbReference>
<evidence type="ECO:0000256" key="2">
    <source>
        <dbReference type="ARBA" id="ARBA00005179"/>
    </source>
</evidence>
<comment type="caution">
    <text evidence="11">The sequence shown here is derived from an EMBL/GenBank/DDBJ whole genome shotgun (WGS) entry which is preliminary data.</text>
</comment>
<gene>
    <name evidence="11" type="ORF">D9613_012942</name>
</gene>
<keyword evidence="4 9" id="KW-0349">Heme</keyword>
<dbReference type="PRINTS" id="PR00463">
    <property type="entry name" value="EP450I"/>
</dbReference>
<dbReference type="Proteomes" id="UP000521872">
    <property type="component" value="Unassembled WGS sequence"/>
</dbReference>